<feature type="transmembrane region" description="Helical" evidence="1">
    <location>
        <begin position="289"/>
        <end position="308"/>
    </location>
</feature>
<accession>A0AAV3ST48</accession>
<dbReference type="EMBL" id="BAAADQ010000013">
    <property type="protein sequence ID" value="GAA0547994.1"/>
    <property type="molecule type" value="Genomic_DNA"/>
</dbReference>
<dbReference type="InterPro" id="IPR058440">
    <property type="entry name" value="DUF8127"/>
</dbReference>
<protein>
    <submittedName>
        <fullName evidence="2">Uncharacterized protein</fullName>
    </submittedName>
</protein>
<evidence type="ECO:0000313" key="3">
    <source>
        <dbReference type="EMBL" id="MEZ3167021.1"/>
    </source>
</evidence>
<dbReference type="Pfam" id="PF26448">
    <property type="entry name" value="DUF8127"/>
    <property type="match status" value="1"/>
</dbReference>
<sequence length="347" mass="35833">MSSALPPLRTVAIASLILVGVALSFAFHATAGDAELTYEATAVEPGEDSGLVARAASNVTDLDERLSDTPDQYREPIRTAAATGSFDGTLSPELHIALDDVETPYVRYDERYYEWTFSTRGETTNATIEMRPTDPESVFAAVARPASAAPSGVRTAIDEGTANESGVRSGLYRLDGAYYAVAPESEAAVFAQFAGAIAGFALTPVGRGYAAVGLGLLAYRYREPTRDRLLTVRRAVAVAALALPVALVATALFETGSLSRFVTGPATAAVVASGVVAGVCVAQSRWRSLAGVTVGVGLLATAAITAAIGPTGLVFGPLAAILGFVTGLVPFGYGYWFARTGPGPTTG</sequence>
<keyword evidence="1" id="KW-0812">Transmembrane</keyword>
<keyword evidence="1" id="KW-1133">Transmembrane helix</keyword>
<dbReference type="RefSeq" id="WP_343779302.1">
    <property type="nucleotide sequence ID" value="NZ_BAAADQ010000013.1"/>
</dbReference>
<organism evidence="2 4">
    <name type="scientific">Halorubrum ejinorense</name>
    <dbReference type="NCBI Taxonomy" id="425309"/>
    <lineage>
        <taxon>Archaea</taxon>
        <taxon>Methanobacteriati</taxon>
        <taxon>Methanobacteriota</taxon>
        <taxon>Stenosarchaea group</taxon>
        <taxon>Halobacteria</taxon>
        <taxon>Halobacteriales</taxon>
        <taxon>Haloferacaceae</taxon>
        <taxon>Halorubrum</taxon>
    </lineage>
</organism>
<evidence type="ECO:0000313" key="5">
    <source>
        <dbReference type="Proteomes" id="UP001567571"/>
    </source>
</evidence>
<feature type="transmembrane region" description="Helical" evidence="1">
    <location>
        <begin position="265"/>
        <end position="282"/>
    </location>
</feature>
<feature type="transmembrane region" description="Helical" evidence="1">
    <location>
        <begin position="314"/>
        <end position="338"/>
    </location>
</feature>
<name>A0AAV3ST48_9EURY</name>
<keyword evidence="1" id="KW-0472">Membrane</keyword>
<reference evidence="2" key="2">
    <citation type="submission" date="2023-12" db="EMBL/GenBank/DDBJ databases">
        <authorList>
            <person name="Sun Q."/>
            <person name="Inoue M."/>
        </authorList>
    </citation>
    <scope>NUCLEOTIDE SEQUENCE</scope>
    <source>
        <strain evidence="2">JCM 14265</strain>
    </source>
</reference>
<feature type="transmembrane region" description="Helical" evidence="1">
    <location>
        <begin position="231"/>
        <end position="253"/>
    </location>
</feature>
<gene>
    <name evidence="3" type="ORF">ABNG02_06760</name>
    <name evidence="2" type="ORF">GCM10008994_23620</name>
</gene>
<dbReference type="EMBL" id="JBEDNW010000003">
    <property type="protein sequence ID" value="MEZ3167021.1"/>
    <property type="molecule type" value="Genomic_DNA"/>
</dbReference>
<reference evidence="2" key="1">
    <citation type="journal article" date="2014" name="Int. J. Syst. Evol. Microbiol.">
        <title>Complete genome sequence of Corynebacterium casei LMG S-19264T (=DSM 44701T), isolated from a smear-ripened cheese.</title>
        <authorList>
            <consortium name="US DOE Joint Genome Institute (JGI-PGF)"/>
            <person name="Walter F."/>
            <person name="Albersmeier A."/>
            <person name="Kalinowski J."/>
            <person name="Ruckert C."/>
        </authorList>
    </citation>
    <scope>NUCLEOTIDE SEQUENCE</scope>
    <source>
        <strain evidence="2">JCM 14265</strain>
    </source>
</reference>
<evidence type="ECO:0000313" key="2">
    <source>
        <dbReference type="EMBL" id="GAA0547994.1"/>
    </source>
</evidence>
<reference evidence="3 5" key="3">
    <citation type="submission" date="2024-06" db="EMBL/GenBank/DDBJ databases">
        <title>Halorubrum miltondacostae sp. nov., a potential PHA producer isolated from an inland solar saltern in Rio Maior, Portugal.</title>
        <authorList>
            <person name="Albuquerque L."/>
            <person name="Viver T."/>
            <person name="Barroso C."/>
            <person name="Claudino R."/>
            <person name="Galvan M."/>
            <person name="Simoes G."/>
            <person name="Lobo Da Cunha A."/>
            <person name="Egas C."/>
        </authorList>
    </citation>
    <scope>NUCLEOTIDE SEQUENCE [LARGE SCALE GENOMIC DNA]</scope>
    <source>
        <strain evidence="3 5">DSM 18646</strain>
    </source>
</reference>
<proteinExistence type="predicted"/>
<keyword evidence="5" id="KW-1185">Reference proteome</keyword>
<dbReference type="AlphaFoldDB" id="A0AAV3ST48"/>
<comment type="caution">
    <text evidence="2">The sequence shown here is derived from an EMBL/GenBank/DDBJ whole genome shotgun (WGS) entry which is preliminary data.</text>
</comment>
<evidence type="ECO:0000256" key="1">
    <source>
        <dbReference type="SAM" id="Phobius"/>
    </source>
</evidence>
<dbReference type="Proteomes" id="UP001501425">
    <property type="component" value="Unassembled WGS sequence"/>
</dbReference>
<evidence type="ECO:0000313" key="4">
    <source>
        <dbReference type="Proteomes" id="UP001501425"/>
    </source>
</evidence>
<dbReference type="Proteomes" id="UP001567571">
    <property type="component" value="Unassembled WGS sequence"/>
</dbReference>